<name>A0A3N2PS32_SODAK</name>
<dbReference type="EMBL" id="ML119057">
    <property type="protein sequence ID" value="ROT37315.1"/>
    <property type="molecule type" value="Genomic_DNA"/>
</dbReference>
<dbReference type="STRING" id="1314773.A0A3N2PS32"/>
<dbReference type="InterPro" id="IPR011008">
    <property type="entry name" value="Dimeric_a/b-barrel"/>
</dbReference>
<dbReference type="OrthoDB" id="3830579at2759"/>
<sequence length="211" mass="23121">METPITEFVLFKPKQPSPAFDSVISALKSVQGVDAVYHGSQLEDQTTHVFVIRWTSHDAFTAFSSSEAYTPWLADFKALAADPRFYQVRFTPSATPALDAPCTEVVVAYGIRRAVFVDNLHIFSDRMTEGGRAGSMEGWHANAWGEVTTPLPAPAGGAEGHAAVLLVGWDSKEAHLNAKAVPGPISDNIELIRKEREALTMLQYHVNLNRL</sequence>
<dbReference type="RefSeq" id="XP_028465121.1">
    <property type="nucleotide sequence ID" value="XM_028609941.1"/>
</dbReference>
<protein>
    <recommendedName>
        <fullName evidence="3">ABM domain-containing protein</fullName>
    </recommendedName>
</protein>
<evidence type="ECO:0000313" key="1">
    <source>
        <dbReference type="EMBL" id="ROT37315.1"/>
    </source>
</evidence>
<gene>
    <name evidence="1" type="ORF">SODALDRAFT_324939</name>
</gene>
<keyword evidence="2" id="KW-1185">Reference proteome</keyword>
<organism evidence="1 2">
    <name type="scientific">Sodiomyces alkalinus (strain CBS 110278 / VKM F-3762 / F11)</name>
    <name type="common">Alkaliphilic filamentous fungus</name>
    <dbReference type="NCBI Taxonomy" id="1314773"/>
    <lineage>
        <taxon>Eukaryota</taxon>
        <taxon>Fungi</taxon>
        <taxon>Dikarya</taxon>
        <taxon>Ascomycota</taxon>
        <taxon>Pezizomycotina</taxon>
        <taxon>Sordariomycetes</taxon>
        <taxon>Hypocreomycetidae</taxon>
        <taxon>Glomerellales</taxon>
        <taxon>Plectosphaerellaceae</taxon>
        <taxon>Sodiomyces</taxon>
    </lineage>
</organism>
<accession>A0A3N2PS32</accession>
<evidence type="ECO:0008006" key="3">
    <source>
        <dbReference type="Google" id="ProtNLM"/>
    </source>
</evidence>
<dbReference type="SUPFAM" id="SSF54909">
    <property type="entry name" value="Dimeric alpha+beta barrel"/>
    <property type="match status" value="1"/>
</dbReference>
<dbReference type="AlphaFoldDB" id="A0A3N2PS32"/>
<dbReference type="Proteomes" id="UP000272025">
    <property type="component" value="Unassembled WGS sequence"/>
</dbReference>
<evidence type="ECO:0000313" key="2">
    <source>
        <dbReference type="Proteomes" id="UP000272025"/>
    </source>
</evidence>
<reference evidence="1 2" key="1">
    <citation type="journal article" date="2018" name="Mol. Ecol.">
        <title>The obligate alkalophilic soda-lake fungus Sodiomyces alkalinus has shifted to a protein diet.</title>
        <authorList>
            <person name="Grum-Grzhimaylo A.A."/>
            <person name="Falkoski D.L."/>
            <person name="van den Heuvel J."/>
            <person name="Valero-Jimenez C.A."/>
            <person name="Min B."/>
            <person name="Choi I.G."/>
            <person name="Lipzen A."/>
            <person name="Daum C.G."/>
            <person name="Aanen D.K."/>
            <person name="Tsang A."/>
            <person name="Henrissat B."/>
            <person name="Bilanenko E.N."/>
            <person name="de Vries R.P."/>
            <person name="van Kan J.A.L."/>
            <person name="Grigoriev I.V."/>
            <person name="Debets A.J.M."/>
        </authorList>
    </citation>
    <scope>NUCLEOTIDE SEQUENCE [LARGE SCALE GENOMIC DNA]</scope>
    <source>
        <strain evidence="1 2">F11</strain>
    </source>
</reference>
<dbReference type="Gene3D" id="3.30.70.100">
    <property type="match status" value="1"/>
</dbReference>
<dbReference type="GeneID" id="39578419"/>
<proteinExistence type="predicted"/>